<organism evidence="2 3">
    <name type="scientific">Trifolium medium</name>
    <dbReference type="NCBI Taxonomy" id="97028"/>
    <lineage>
        <taxon>Eukaryota</taxon>
        <taxon>Viridiplantae</taxon>
        <taxon>Streptophyta</taxon>
        <taxon>Embryophyta</taxon>
        <taxon>Tracheophyta</taxon>
        <taxon>Spermatophyta</taxon>
        <taxon>Magnoliopsida</taxon>
        <taxon>eudicotyledons</taxon>
        <taxon>Gunneridae</taxon>
        <taxon>Pentapetalae</taxon>
        <taxon>rosids</taxon>
        <taxon>fabids</taxon>
        <taxon>Fabales</taxon>
        <taxon>Fabaceae</taxon>
        <taxon>Papilionoideae</taxon>
        <taxon>50 kb inversion clade</taxon>
        <taxon>NPAAA clade</taxon>
        <taxon>Hologalegina</taxon>
        <taxon>IRL clade</taxon>
        <taxon>Trifolieae</taxon>
        <taxon>Trifolium</taxon>
    </lineage>
</organism>
<feature type="coiled-coil region" evidence="1">
    <location>
        <begin position="7"/>
        <end position="34"/>
    </location>
</feature>
<comment type="caution">
    <text evidence="2">The sequence shown here is derived from an EMBL/GenBank/DDBJ whole genome shotgun (WGS) entry which is preliminary data.</text>
</comment>
<accession>A0A392RYM3</accession>
<evidence type="ECO:0000313" key="3">
    <source>
        <dbReference type="Proteomes" id="UP000265520"/>
    </source>
</evidence>
<evidence type="ECO:0000256" key="1">
    <source>
        <dbReference type="SAM" id="Coils"/>
    </source>
</evidence>
<dbReference type="EMBL" id="LXQA010285016">
    <property type="protein sequence ID" value="MCI40880.1"/>
    <property type="molecule type" value="Genomic_DNA"/>
</dbReference>
<proteinExistence type="predicted"/>
<evidence type="ECO:0000313" key="2">
    <source>
        <dbReference type="EMBL" id="MCI40880.1"/>
    </source>
</evidence>
<reference evidence="2 3" key="1">
    <citation type="journal article" date="2018" name="Front. Plant Sci.">
        <title>Red Clover (Trifolium pratense) and Zigzag Clover (T. medium) - A Picture of Genomic Similarities and Differences.</title>
        <authorList>
            <person name="Dluhosova J."/>
            <person name="Istvanek J."/>
            <person name="Nedelnik J."/>
            <person name="Repkova J."/>
        </authorList>
    </citation>
    <scope>NUCLEOTIDE SEQUENCE [LARGE SCALE GENOMIC DNA]</scope>
    <source>
        <strain evidence="3">cv. 10/8</strain>
        <tissue evidence="2">Leaf</tissue>
    </source>
</reference>
<sequence length="78" mass="8887">MEEEIILRKELRDARDQQRKSRKAERTVKKQREQLLKETRAAAGFSEVVCVFPEGGLESITWAKMFGGVEDKSVCVCG</sequence>
<keyword evidence="3" id="KW-1185">Reference proteome</keyword>
<dbReference type="Proteomes" id="UP000265520">
    <property type="component" value="Unassembled WGS sequence"/>
</dbReference>
<keyword evidence="1" id="KW-0175">Coiled coil</keyword>
<protein>
    <submittedName>
        <fullName evidence="2">Uncharacterized protein</fullName>
    </submittedName>
</protein>
<dbReference type="AlphaFoldDB" id="A0A392RYM3"/>
<name>A0A392RYM3_9FABA</name>